<dbReference type="InParanoid" id="Q5KJ86"/>
<protein>
    <submittedName>
        <fullName evidence="2">Uncharacterized protein</fullName>
    </submittedName>
</protein>
<name>Q5KJ86_CRYD1</name>
<feature type="compositionally biased region" description="Polar residues" evidence="1">
    <location>
        <begin position="528"/>
        <end position="540"/>
    </location>
</feature>
<dbReference type="KEGG" id="cne:CND00250"/>
<feature type="compositionally biased region" description="Basic and acidic residues" evidence="1">
    <location>
        <begin position="607"/>
        <end position="622"/>
    </location>
</feature>
<organism evidence="2 3">
    <name type="scientific">Cryptococcus deneoformans (strain JEC21 / ATCC MYA-565)</name>
    <name type="common">Cryptococcus neoformans var. neoformans serotype D</name>
    <dbReference type="NCBI Taxonomy" id="214684"/>
    <lineage>
        <taxon>Eukaryota</taxon>
        <taxon>Fungi</taxon>
        <taxon>Dikarya</taxon>
        <taxon>Basidiomycota</taxon>
        <taxon>Agaricomycotina</taxon>
        <taxon>Tremellomycetes</taxon>
        <taxon>Tremellales</taxon>
        <taxon>Cryptococcaceae</taxon>
        <taxon>Cryptococcus</taxon>
        <taxon>Cryptococcus neoformans species complex</taxon>
    </lineage>
</organism>
<proteinExistence type="predicted"/>
<reference evidence="2 3" key="1">
    <citation type="journal article" date="2005" name="Science">
        <title>The genome of the basidiomycetous yeast and human pathogen Cryptococcus neoformans.</title>
        <authorList>
            <person name="Loftus B.J."/>
            <person name="Fung E."/>
            <person name="Roncaglia P."/>
            <person name="Rowley D."/>
            <person name="Amedeo P."/>
            <person name="Bruno D."/>
            <person name="Vamathevan J."/>
            <person name="Miranda M."/>
            <person name="Anderson I.J."/>
            <person name="Fraser J.A."/>
            <person name="Allen J.E."/>
            <person name="Bosdet I.E."/>
            <person name="Brent M.R."/>
            <person name="Chiu R."/>
            <person name="Doering T.L."/>
            <person name="Donlin M.J."/>
            <person name="D'Souza C.A."/>
            <person name="Fox D.S."/>
            <person name="Grinberg V."/>
            <person name="Fu J."/>
            <person name="Fukushima M."/>
            <person name="Haas B.J."/>
            <person name="Huang J.C."/>
            <person name="Janbon G."/>
            <person name="Jones S.J."/>
            <person name="Koo H.L."/>
            <person name="Krzywinski M.I."/>
            <person name="Kwon-Chung J.K."/>
            <person name="Lengeler K.B."/>
            <person name="Maiti R."/>
            <person name="Marra M.A."/>
            <person name="Marra R.E."/>
            <person name="Mathewson C.A."/>
            <person name="Mitchell T.G."/>
            <person name="Pertea M."/>
            <person name="Riggs F.R."/>
            <person name="Salzberg S.L."/>
            <person name="Schein J.E."/>
            <person name="Shvartsbeyn A."/>
            <person name="Shin H."/>
            <person name="Shumway M."/>
            <person name="Specht C.A."/>
            <person name="Suh B.B."/>
            <person name="Tenney A."/>
            <person name="Utterback T.R."/>
            <person name="Wickes B.L."/>
            <person name="Wortman J.R."/>
            <person name="Wye N.H."/>
            <person name="Kronstad J.W."/>
            <person name="Lodge J.K."/>
            <person name="Heitman J."/>
            <person name="Davis R.W."/>
            <person name="Fraser C.M."/>
            <person name="Hyman R.W."/>
        </authorList>
    </citation>
    <scope>NUCLEOTIDE SEQUENCE [LARGE SCALE GENOMIC DNA]</scope>
    <source>
        <strain evidence="3">JEC21 / ATCC MYA-565</strain>
    </source>
</reference>
<feature type="region of interest" description="Disordered" evidence="1">
    <location>
        <begin position="281"/>
        <end position="385"/>
    </location>
</feature>
<feature type="compositionally biased region" description="Basic and acidic residues" evidence="1">
    <location>
        <begin position="546"/>
        <end position="555"/>
    </location>
</feature>
<accession>Q5KJ86</accession>
<dbReference type="GeneID" id="3257181"/>
<dbReference type="PaxDb" id="214684-Q5KJ86"/>
<feature type="compositionally biased region" description="Basic and acidic residues" evidence="1">
    <location>
        <begin position="332"/>
        <end position="343"/>
    </location>
</feature>
<evidence type="ECO:0000256" key="1">
    <source>
        <dbReference type="SAM" id="MobiDB-lite"/>
    </source>
</evidence>
<feature type="compositionally biased region" description="Polar residues" evidence="1">
    <location>
        <begin position="190"/>
        <end position="199"/>
    </location>
</feature>
<feature type="region of interest" description="Disordered" evidence="1">
    <location>
        <begin position="526"/>
        <end position="555"/>
    </location>
</feature>
<dbReference type="OrthoDB" id="2574455at2759"/>
<keyword evidence="3" id="KW-1185">Reference proteome</keyword>
<gene>
    <name evidence="2" type="ordered locus">CND00250</name>
</gene>
<evidence type="ECO:0000313" key="3">
    <source>
        <dbReference type="Proteomes" id="UP000002149"/>
    </source>
</evidence>
<dbReference type="Proteomes" id="UP000002149">
    <property type="component" value="Chromosome 4"/>
</dbReference>
<feature type="region of interest" description="Disordered" evidence="1">
    <location>
        <begin position="607"/>
        <end position="629"/>
    </location>
</feature>
<feature type="compositionally biased region" description="Polar residues" evidence="1">
    <location>
        <begin position="345"/>
        <end position="385"/>
    </location>
</feature>
<evidence type="ECO:0000313" key="2">
    <source>
        <dbReference type="EMBL" id="AAW43028.2"/>
    </source>
</evidence>
<feature type="region of interest" description="Disordered" evidence="1">
    <location>
        <begin position="568"/>
        <end position="588"/>
    </location>
</feature>
<dbReference type="AlphaFoldDB" id="Q5KJ86"/>
<feature type="compositionally biased region" description="Polar residues" evidence="1">
    <location>
        <begin position="284"/>
        <end position="311"/>
    </location>
</feature>
<sequence length="654" mass="70885">MPIPIFLQSLLCRTDAAPRIDPLPAGYSSTPLARSVLGPTFVPLQLPPDGHMDPDTFKDITEAKLKTDLVLSHMRLVLAAQTQGGRRTTDTNDWNLIYNCIRDYSEQILTRWLNTYANHTAALRQLQQAGLYPPQHVASGPHRVGDQTMYAPVKSRSSQYVPPPLIRQSPLSVVSRDITPENAIAAPGTSRMQPISAQSKGGIPPPLPEKTKPFPSSRPTSSQFPLADKPLAPLKYGDPRPRPASWQAMPETTGALFKALKRLSESEGLIPQEYAQLLERASRQEVSPTENQPATGDSIPSSPLQSYTPAGSVSAVKITDEHKKTIRRIRPPSRDTASRHGADDGNNTYNHLNKTSPTTSNTPISYSGNSTPRLTPTAETFSQGKVNDQPIFKCLPTPPPKMDIISLAPTNSVLETPGLTPLSQKEPFPIREPHPTPTELTQRDSKTSRTPPPKSPARVAANLVREKAALNTAPEAISLQPPDHDLPLYANVNPGHTLLAENESVNVRAPYTATSEETKPEIHIEVPTPNSVTSGLTPLSETEPISIREPHPTPIDAERRDLQNALTPPPPKALSAASTPCGGYKTPDGSPVKAAISGFKKLVEKAKSSREPVSERTEENAKARRVVQEVVGSPQLADVVDCDGKSSDQSRGEL</sequence>
<dbReference type="EMBL" id="AE017344">
    <property type="protein sequence ID" value="AAW43028.2"/>
    <property type="molecule type" value="Genomic_DNA"/>
</dbReference>
<dbReference type="RefSeq" id="XP_024512696.1">
    <property type="nucleotide sequence ID" value="XM_024656934.1"/>
</dbReference>
<dbReference type="VEuPathDB" id="FungiDB:CND00250"/>
<feature type="region of interest" description="Disordered" evidence="1">
    <location>
        <begin position="415"/>
        <end position="458"/>
    </location>
</feature>
<dbReference type="HOGENOM" id="CLU_479802_0_0_1"/>
<feature type="region of interest" description="Disordered" evidence="1">
    <location>
        <begin position="182"/>
        <end position="249"/>
    </location>
</feature>